<dbReference type="Proteomes" id="UP000264036">
    <property type="component" value="Unassembled WGS sequence"/>
</dbReference>
<evidence type="ECO:0000313" key="2">
    <source>
        <dbReference type="EMBL" id="HBP31393.1"/>
    </source>
</evidence>
<gene>
    <name evidence="2" type="ORF">DD666_18540</name>
</gene>
<sequence>MRRLPANHGPQQGAQAVNVGPGADTPSRIVSLQLDGGKGFRARHNVGPLLDKRLADTRQ</sequence>
<name>A0A356LK36_9BURK</name>
<feature type="compositionally biased region" description="Basic and acidic residues" evidence="1">
    <location>
        <begin position="50"/>
        <end position="59"/>
    </location>
</feature>
<evidence type="ECO:0000313" key="3">
    <source>
        <dbReference type="Proteomes" id="UP000264036"/>
    </source>
</evidence>
<dbReference type="AlphaFoldDB" id="A0A356LK36"/>
<reference evidence="2 3" key="1">
    <citation type="journal article" date="2018" name="Nat. Biotechnol.">
        <title>A standardized bacterial taxonomy based on genome phylogeny substantially revises the tree of life.</title>
        <authorList>
            <person name="Parks D.H."/>
            <person name="Chuvochina M."/>
            <person name="Waite D.W."/>
            <person name="Rinke C."/>
            <person name="Skarshewski A."/>
            <person name="Chaumeil P.A."/>
            <person name="Hugenholtz P."/>
        </authorList>
    </citation>
    <scope>NUCLEOTIDE SEQUENCE [LARGE SCALE GENOMIC DNA]</scope>
    <source>
        <strain evidence="2">UBA10707</strain>
    </source>
</reference>
<protein>
    <submittedName>
        <fullName evidence="2">Uncharacterized protein</fullName>
    </submittedName>
</protein>
<organism evidence="2 3">
    <name type="scientific">Advenella kashmirensis</name>
    <dbReference type="NCBI Taxonomy" id="310575"/>
    <lineage>
        <taxon>Bacteria</taxon>
        <taxon>Pseudomonadati</taxon>
        <taxon>Pseudomonadota</taxon>
        <taxon>Betaproteobacteria</taxon>
        <taxon>Burkholderiales</taxon>
        <taxon>Alcaligenaceae</taxon>
    </lineage>
</organism>
<proteinExistence type="predicted"/>
<feature type="region of interest" description="Disordered" evidence="1">
    <location>
        <begin position="1"/>
        <end position="59"/>
    </location>
</feature>
<evidence type="ECO:0000256" key="1">
    <source>
        <dbReference type="SAM" id="MobiDB-lite"/>
    </source>
</evidence>
<accession>A0A356LK36</accession>
<comment type="caution">
    <text evidence="2">The sequence shown here is derived from an EMBL/GenBank/DDBJ whole genome shotgun (WGS) entry which is preliminary data.</text>
</comment>
<dbReference type="EMBL" id="DOEK01000039">
    <property type="protein sequence ID" value="HBP31393.1"/>
    <property type="molecule type" value="Genomic_DNA"/>
</dbReference>